<reference evidence="6" key="2">
    <citation type="submission" date="2020-02" db="EMBL/GenBank/DDBJ databases">
        <authorList>
            <person name="Littmann E."/>
            <person name="Sorbara M."/>
        </authorList>
    </citation>
    <scope>NUCLEOTIDE SEQUENCE</scope>
    <source>
        <strain evidence="6">MSK.1.17</strain>
    </source>
</reference>
<dbReference type="EMBL" id="JAKNGE010000055">
    <property type="protein sequence ID" value="MCG4749194.1"/>
    <property type="molecule type" value="Genomic_DNA"/>
</dbReference>
<organism evidence="5 8">
    <name type="scientific">Enterocloster aldenensis</name>
    <dbReference type="NCBI Taxonomy" id="358742"/>
    <lineage>
        <taxon>Bacteria</taxon>
        <taxon>Bacillati</taxon>
        <taxon>Bacillota</taxon>
        <taxon>Clostridia</taxon>
        <taxon>Lachnospirales</taxon>
        <taxon>Lachnospiraceae</taxon>
        <taxon>Enterocloster</taxon>
    </lineage>
</organism>
<dbReference type="Proteomes" id="UP001299608">
    <property type="component" value="Unassembled WGS sequence"/>
</dbReference>
<protein>
    <submittedName>
        <fullName evidence="5">GntR family transcriptional regulator</fullName>
    </submittedName>
</protein>
<dbReference type="PRINTS" id="PR00035">
    <property type="entry name" value="HTHGNTR"/>
</dbReference>
<dbReference type="Proteomes" id="UP000669239">
    <property type="component" value="Unassembled WGS sequence"/>
</dbReference>
<evidence type="ECO:0000313" key="6">
    <source>
        <dbReference type="EMBL" id="NSJ48778.1"/>
    </source>
</evidence>
<evidence type="ECO:0000259" key="4">
    <source>
        <dbReference type="PROSITE" id="PS50949"/>
    </source>
</evidence>
<dbReference type="AlphaFoldDB" id="A0AAW5C202"/>
<evidence type="ECO:0000256" key="1">
    <source>
        <dbReference type="ARBA" id="ARBA00023015"/>
    </source>
</evidence>
<dbReference type="Gene3D" id="1.10.10.10">
    <property type="entry name" value="Winged helix-like DNA-binding domain superfamily/Winged helix DNA-binding domain"/>
    <property type="match status" value="1"/>
</dbReference>
<dbReference type="SUPFAM" id="SSF46785">
    <property type="entry name" value="Winged helix' DNA-binding domain"/>
    <property type="match status" value="1"/>
</dbReference>
<accession>A0AAW5C202</accession>
<dbReference type="PANTHER" id="PTHR44846:SF1">
    <property type="entry name" value="MANNOSYL-D-GLYCERATE TRANSPORT_METABOLISM SYSTEM REPRESSOR MNGR-RELATED"/>
    <property type="match status" value="1"/>
</dbReference>
<dbReference type="GeneID" id="97203471"/>
<dbReference type="EMBL" id="JAAITT010000010">
    <property type="protein sequence ID" value="NSJ48778.1"/>
    <property type="molecule type" value="Genomic_DNA"/>
</dbReference>
<evidence type="ECO:0000313" key="8">
    <source>
        <dbReference type="Proteomes" id="UP001299608"/>
    </source>
</evidence>
<reference evidence="5" key="3">
    <citation type="submission" date="2022-01" db="EMBL/GenBank/DDBJ databases">
        <title>Collection of gut derived symbiotic bacterial strains cultured from healthy donors.</title>
        <authorList>
            <person name="Lin H."/>
            <person name="Kohout C."/>
            <person name="Waligurski E."/>
            <person name="Pamer E.G."/>
        </authorList>
    </citation>
    <scope>NUCLEOTIDE SEQUENCE</scope>
    <source>
        <strain evidence="5">DFI.6.55</strain>
    </source>
</reference>
<dbReference type="InterPro" id="IPR036388">
    <property type="entry name" value="WH-like_DNA-bd_sf"/>
</dbReference>
<reference evidence="6 7" key="1">
    <citation type="journal article" date="2020" name="Cell Host Microbe">
        <title>Functional and Genomic Variation between Human-Derived Isolates of Lachnospiraceae Reveals Inter- and Intra-Species Diversity.</title>
        <authorList>
            <person name="Sorbara M.T."/>
            <person name="Littmann E.R."/>
            <person name="Fontana E."/>
            <person name="Moody T.U."/>
            <person name="Kohout C.E."/>
            <person name="Gjonbalaj M."/>
            <person name="Eaton V."/>
            <person name="Seok R."/>
            <person name="Leiner I.M."/>
            <person name="Pamer E.G."/>
        </authorList>
    </citation>
    <scope>NUCLEOTIDE SEQUENCE [LARGE SCALE GENOMIC DNA]</scope>
    <source>
        <strain evidence="6 7">MSK.1.17</strain>
    </source>
</reference>
<dbReference type="InterPro" id="IPR000524">
    <property type="entry name" value="Tscrpt_reg_HTH_GntR"/>
</dbReference>
<evidence type="ECO:0000256" key="2">
    <source>
        <dbReference type="ARBA" id="ARBA00023125"/>
    </source>
</evidence>
<evidence type="ECO:0000313" key="7">
    <source>
        <dbReference type="Proteomes" id="UP000669239"/>
    </source>
</evidence>
<dbReference type="GO" id="GO:0003677">
    <property type="term" value="F:DNA binding"/>
    <property type="evidence" value="ECO:0007669"/>
    <property type="project" value="UniProtKB-KW"/>
</dbReference>
<dbReference type="RefSeq" id="WP_165641888.1">
    <property type="nucleotide sequence ID" value="NZ_BAABZL010000001.1"/>
</dbReference>
<keyword evidence="2" id="KW-0238">DNA-binding</keyword>
<gene>
    <name evidence="6" type="ORF">G5B36_08705</name>
    <name evidence="5" type="ORF">L0N08_27685</name>
</gene>
<dbReference type="PROSITE" id="PS50949">
    <property type="entry name" value="HTH_GNTR"/>
    <property type="match status" value="1"/>
</dbReference>
<dbReference type="GO" id="GO:0045892">
    <property type="term" value="P:negative regulation of DNA-templated transcription"/>
    <property type="evidence" value="ECO:0007669"/>
    <property type="project" value="TreeGrafter"/>
</dbReference>
<dbReference type="CDD" id="cd07377">
    <property type="entry name" value="WHTH_GntR"/>
    <property type="match status" value="1"/>
</dbReference>
<dbReference type="Pfam" id="PF00392">
    <property type="entry name" value="GntR"/>
    <property type="match status" value="1"/>
</dbReference>
<keyword evidence="1" id="KW-0805">Transcription regulation</keyword>
<dbReference type="InterPro" id="IPR050679">
    <property type="entry name" value="Bact_HTH_transcr_reg"/>
</dbReference>
<sequence length="240" mass="28422">MSGEKKAFPKFVITYNEILGLIQQGLYPEESKLPPEEELALQMNVSRMTLRKSLNLLKEDGIIEARHGMGNYVRKQTAKAEIGMEKPGSPVRKVVKHQPDQMDFSMELRPANEYIQHIFKRKGSVSLEARRRYRFQGLMVGYSYSAILGDVLDGYELDLNKEEQVRRFLELDIYEHFHRVRMEMKVTAQGQSIEEEEFYRPDRLFLMIFEEIYNQKGEMLVFTKHFIPYEEVDLLLNWYH</sequence>
<name>A0AAW5C202_9FIRM</name>
<evidence type="ECO:0000256" key="3">
    <source>
        <dbReference type="ARBA" id="ARBA00023163"/>
    </source>
</evidence>
<proteinExistence type="predicted"/>
<keyword evidence="3" id="KW-0804">Transcription</keyword>
<comment type="caution">
    <text evidence="5">The sequence shown here is derived from an EMBL/GenBank/DDBJ whole genome shotgun (WGS) entry which is preliminary data.</text>
</comment>
<keyword evidence="7" id="KW-1185">Reference proteome</keyword>
<evidence type="ECO:0000313" key="5">
    <source>
        <dbReference type="EMBL" id="MCG4749194.1"/>
    </source>
</evidence>
<dbReference type="PANTHER" id="PTHR44846">
    <property type="entry name" value="MANNOSYL-D-GLYCERATE TRANSPORT/METABOLISM SYSTEM REPRESSOR MNGR-RELATED"/>
    <property type="match status" value="1"/>
</dbReference>
<dbReference type="InterPro" id="IPR036390">
    <property type="entry name" value="WH_DNA-bd_sf"/>
</dbReference>
<dbReference type="GO" id="GO:0003700">
    <property type="term" value="F:DNA-binding transcription factor activity"/>
    <property type="evidence" value="ECO:0007669"/>
    <property type="project" value="InterPro"/>
</dbReference>
<feature type="domain" description="HTH gntR-type" evidence="4">
    <location>
        <begin position="8"/>
        <end position="76"/>
    </location>
</feature>
<dbReference type="SMART" id="SM00345">
    <property type="entry name" value="HTH_GNTR"/>
    <property type="match status" value="1"/>
</dbReference>